<protein>
    <submittedName>
        <fullName evidence="2">Uncharacterized protein</fullName>
    </submittedName>
</protein>
<evidence type="ECO:0000313" key="3">
    <source>
        <dbReference type="Proteomes" id="UP001472677"/>
    </source>
</evidence>
<comment type="caution">
    <text evidence="2">The sequence shown here is derived from an EMBL/GenBank/DDBJ whole genome shotgun (WGS) entry which is preliminary data.</text>
</comment>
<keyword evidence="3" id="KW-1185">Reference proteome</keyword>
<accession>A0ABR2EVT9</accession>
<proteinExistence type="predicted"/>
<feature type="compositionally biased region" description="Basic and acidic residues" evidence="1">
    <location>
        <begin position="236"/>
        <end position="252"/>
    </location>
</feature>
<feature type="compositionally biased region" description="Basic and acidic residues" evidence="1">
    <location>
        <begin position="263"/>
        <end position="286"/>
    </location>
</feature>
<reference evidence="2 3" key="1">
    <citation type="journal article" date="2024" name="G3 (Bethesda)">
        <title>Genome assembly of Hibiscus sabdariffa L. provides insights into metabolisms of medicinal natural products.</title>
        <authorList>
            <person name="Kim T."/>
        </authorList>
    </citation>
    <scope>NUCLEOTIDE SEQUENCE [LARGE SCALE GENOMIC DNA]</scope>
    <source>
        <strain evidence="2">TK-2024</strain>
        <tissue evidence="2">Old leaves</tissue>
    </source>
</reference>
<dbReference type="EMBL" id="JBBPBM010000010">
    <property type="protein sequence ID" value="KAK8565473.1"/>
    <property type="molecule type" value="Genomic_DNA"/>
</dbReference>
<gene>
    <name evidence="2" type="ORF">V6N12_059035</name>
</gene>
<evidence type="ECO:0000256" key="1">
    <source>
        <dbReference type="SAM" id="MobiDB-lite"/>
    </source>
</evidence>
<sequence>MSNGRPPDVLLQSVLPPRLEQLANPVSMEEQQAGKRSRGEGDEVMDVGLDNVDGTAPIGVLAVGSDGMVCDESSTNLSGGRSPVKPSFHGMLTGNKLLNPSVSTIPELDVEFHEGDVKISSVDGIHAINFSDRIHDKDVNEHEIPVNDGIEQIEAPVHGGILEAAVDVGVVGHSEIAYTDLVIPAKVTMNPKSHVAVRVLERGTNLGSKVVPARRSDDGERMVAPNSSIRVAGGRSVDRKGGSTQKKQDSRPPSKVVLGDWLGHMERELDRPKDRGEEPVVIRDGS</sequence>
<evidence type="ECO:0000313" key="2">
    <source>
        <dbReference type="EMBL" id="KAK8565473.1"/>
    </source>
</evidence>
<name>A0ABR2EVT9_9ROSI</name>
<dbReference type="Proteomes" id="UP001472677">
    <property type="component" value="Unassembled WGS sequence"/>
</dbReference>
<organism evidence="2 3">
    <name type="scientific">Hibiscus sabdariffa</name>
    <name type="common">roselle</name>
    <dbReference type="NCBI Taxonomy" id="183260"/>
    <lineage>
        <taxon>Eukaryota</taxon>
        <taxon>Viridiplantae</taxon>
        <taxon>Streptophyta</taxon>
        <taxon>Embryophyta</taxon>
        <taxon>Tracheophyta</taxon>
        <taxon>Spermatophyta</taxon>
        <taxon>Magnoliopsida</taxon>
        <taxon>eudicotyledons</taxon>
        <taxon>Gunneridae</taxon>
        <taxon>Pentapetalae</taxon>
        <taxon>rosids</taxon>
        <taxon>malvids</taxon>
        <taxon>Malvales</taxon>
        <taxon>Malvaceae</taxon>
        <taxon>Malvoideae</taxon>
        <taxon>Hibiscus</taxon>
    </lineage>
</organism>
<feature type="region of interest" description="Disordered" evidence="1">
    <location>
        <begin position="232"/>
        <end position="286"/>
    </location>
</feature>
<feature type="region of interest" description="Disordered" evidence="1">
    <location>
        <begin position="23"/>
        <end position="43"/>
    </location>
</feature>